<evidence type="ECO:0000256" key="1">
    <source>
        <dbReference type="SAM" id="MobiDB-lite"/>
    </source>
</evidence>
<keyword evidence="3" id="KW-1185">Reference proteome</keyword>
<evidence type="ECO:0008006" key="4">
    <source>
        <dbReference type="Google" id="ProtNLM"/>
    </source>
</evidence>
<dbReference type="SUPFAM" id="SSF56059">
    <property type="entry name" value="Glutathione synthetase ATP-binding domain-like"/>
    <property type="match status" value="1"/>
</dbReference>
<organism evidence="2 3">
    <name type="scientific">Lipingzhangella rawalii</name>
    <dbReference type="NCBI Taxonomy" id="2055835"/>
    <lineage>
        <taxon>Bacteria</taxon>
        <taxon>Bacillati</taxon>
        <taxon>Actinomycetota</taxon>
        <taxon>Actinomycetes</taxon>
        <taxon>Streptosporangiales</taxon>
        <taxon>Nocardiopsidaceae</taxon>
        <taxon>Lipingzhangella</taxon>
    </lineage>
</organism>
<evidence type="ECO:0000313" key="3">
    <source>
        <dbReference type="Proteomes" id="UP001250214"/>
    </source>
</evidence>
<gene>
    <name evidence="2" type="ORF">RIF23_14585</name>
</gene>
<dbReference type="RefSeq" id="WP_310913075.1">
    <property type="nucleotide sequence ID" value="NZ_JAVLVT010000006.1"/>
</dbReference>
<reference evidence="3" key="1">
    <citation type="submission" date="2023-07" db="EMBL/GenBank/DDBJ databases">
        <title>Novel species in the genus Lipingzhangella isolated from Sambhar Salt Lake.</title>
        <authorList>
            <person name="Jiya N."/>
            <person name="Kajale S."/>
            <person name="Sharma A."/>
        </authorList>
    </citation>
    <scope>NUCLEOTIDE SEQUENCE [LARGE SCALE GENOMIC DNA]</scope>
    <source>
        <strain evidence="3">LS1_29</strain>
    </source>
</reference>
<feature type="compositionally biased region" description="Polar residues" evidence="1">
    <location>
        <begin position="1"/>
        <end position="12"/>
    </location>
</feature>
<feature type="region of interest" description="Disordered" evidence="1">
    <location>
        <begin position="1"/>
        <end position="23"/>
    </location>
</feature>
<proteinExistence type="predicted"/>
<protein>
    <recommendedName>
        <fullName evidence="4">Circularly permuted ATP-grasp superfamily protein</fullName>
    </recommendedName>
</protein>
<accession>A0ABU2H884</accession>
<dbReference type="EMBL" id="JAVLVT010000006">
    <property type="protein sequence ID" value="MDS1271523.1"/>
    <property type="molecule type" value="Genomic_DNA"/>
</dbReference>
<sequence length="461" mass="50709">MTTLPSVDSPRSSPLGENRPTRAFLAPERGDGRALDTDLPAYDRFRAWFTRPLLTRPAFLDAEQTRGLDHDLPLLLRTLQSLPDRLFDGDEAAFARALGWTGPGLAAALDMLSGPKVPLGRADLVFGPSGFRMVEFNTSSSLGSFEFGELCRATLCDPSFREFALAESLEYHDPLELMSRTLLDTFGGRVEDRPTIALTHWVTSPVQVNASLFVDLMTDLGFRMVTCTVKDLEYRGGHLYAHGVRVDAVYRTFLLKTVAQEPDAADLLAPLHAAASEGAVGLFSPLNADLYGTKACMAMLSDDRNRNRFTPEELDTIDRLLPWTRSLTDADSVEHRDGSLLEHTLAARENLVLKPSIGHAGQGIHAGWMTEPHAWPALVRNAVEQKHIVQERVPSLAERFHGSDRRDPPSTCHLHWGMFVTSAGLSGGFVKGLLGRDQDIRYLGDGSHVGCVFHVAPFAQT</sequence>
<dbReference type="Proteomes" id="UP001250214">
    <property type="component" value="Unassembled WGS sequence"/>
</dbReference>
<comment type="caution">
    <text evidence="2">The sequence shown here is derived from an EMBL/GenBank/DDBJ whole genome shotgun (WGS) entry which is preliminary data.</text>
</comment>
<evidence type="ECO:0000313" key="2">
    <source>
        <dbReference type="EMBL" id="MDS1271523.1"/>
    </source>
</evidence>
<name>A0ABU2H884_9ACTN</name>